<evidence type="ECO:0000256" key="5">
    <source>
        <dbReference type="SAM" id="Coils"/>
    </source>
</evidence>
<dbReference type="Proteomes" id="UP001153076">
    <property type="component" value="Unassembled WGS sequence"/>
</dbReference>
<keyword evidence="10" id="KW-1185">Reference proteome</keyword>
<dbReference type="AlphaFoldDB" id="A0A9Q1QPS5"/>
<name>A0A9Q1QPS5_9CARY</name>
<feature type="compositionally biased region" description="Low complexity" evidence="6">
    <location>
        <begin position="20"/>
        <end position="41"/>
    </location>
</feature>
<dbReference type="InterPro" id="IPR011993">
    <property type="entry name" value="PH-like_dom_sf"/>
</dbReference>
<dbReference type="PANTHER" id="PTHR47666">
    <property type="entry name" value="PROTEIN VASCULAR ASSOCIATED DEATH 1, CHLOROPLASTIC"/>
    <property type="match status" value="1"/>
</dbReference>
<dbReference type="SMART" id="SM00568">
    <property type="entry name" value="GRAM"/>
    <property type="match status" value="1"/>
</dbReference>
<dbReference type="Pfam" id="PF02893">
    <property type="entry name" value="GRAM"/>
    <property type="match status" value="1"/>
</dbReference>
<evidence type="ECO:0000256" key="1">
    <source>
        <dbReference type="ARBA" id="ARBA00004167"/>
    </source>
</evidence>
<evidence type="ECO:0000256" key="4">
    <source>
        <dbReference type="ARBA" id="ARBA00023136"/>
    </source>
</evidence>
<dbReference type="CDD" id="cd13220">
    <property type="entry name" value="PH-GRAM_GRAMDC"/>
    <property type="match status" value="1"/>
</dbReference>
<dbReference type="GO" id="GO:0016020">
    <property type="term" value="C:membrane"/>
    <property type="evidence" value="ECO:0007669"/>
    <property type="project" value="UniProtKB-SubCell"/>
</dbReference>
<dbReference type="OrthoDB" id="2162691at2759"/>
<keyword evidence="2 7" id="KW-0812">Transmembrane</keyword>
<evidence type="ECO:0000313" key="9">
    <source>
        <dbReference type="EMBL" id="KAJ8450072.1"/>
    </source>
</evidence>
<evidence type="ECO:0000256" key="6">
    <source>
        <dbReference type="SAM" id="MobiDB-lite"/>
    </source>
</evidence>
<organism evidence="9 10">
    <name type="scientific">Carnegiea gigantea</name>
    <dbReference type="NCBI Taxonomy" id="171969"/>
    <lineage>
        <taxon>Eukaryota</taxon>
        <taxon>Viridiplantae</taxon>
        <taxon>Streptophyta</taxon>
        <taxon>Embryophyta</taxon>
        <taxon>Tracheophyta</taxon>
        <taxon>Spermatophyta</taxon>
        <taxon>Magnoliopsida</taxon>
        <taxon>eudicotyledons</taxon>
        <taxon>Gunneridae</taxon>
        <taxon>Pentapetalae</taxon>
        <taxon>Caryophyllales</taxon>
        <taxon>Cactineae</taxon>
        <taxon>Cactaceae</taxon>
        <taxon>Cactoideae</taxon>
        <taxon>Echinocereeae</taxon>
        <taxon>Carnegiea</taxon>
    </lineage>
</organism>
<dbReference type="InterPro" id="IPR004182">
    <property type="entry name" value="GRAM"/>
</dbReference>
<keyword evidence="5" id="KW-0175">Coiled coil</keyword>
<accession>A0A9Q1QPS5</accession>
<evidence type="ECO:0000259" key="8">
    <source>
        <dbReference type="PROSITE" id="PS51778"/>
    </source>
</evidence>
<evidence type="ECO:0000256" key="2">
    <source>
        <dbReference type="ARBA" id="ARBA00022692"/>
    </source>
</evidence>
<comment type="subcellular location">
    <subcellularLocation>
        <location evidence="1">Membrane</location>
        <topology evidence="1">Single-pass membrane protein</topology>
    </subcellularLocation>
</comment>
<keyword evidence="3 7" id="KW-1133">Transmembrane helix</keyword>
<keyword evidence="4 7" id="KW-0472">Membrane</keyword>
<proteinExistence type="predicted"/>
<dbReference type="GO" id="GO:0043069">
    <property type="term" value="P:negative regulation of programmed cell death"/>
    <property type="evidence" value="ECO:0007669"/>
    <property type="project" value="TreeGrafter"/>
</dbReference>
<dbReference type="PANTHER" id="PTHR47666:SF1">
    <property type="entry name" value="PROTEIN VASCULAR ASSOCIATED DEATH 1, CHLOROPLASTIC"/>
    <property type="match status" value="1"/>
</dbReference>
<evidence type="ECO:0000256" key="7">
    <source>
        <dbReference type="SAM" id="Phobius"/>
    </source>
</evidence>
<gene>
    <name evidence="9" type="ORF">Cgig2_033266</name>
</gene>
<dbReference type="EMBL" id="JAKOGI010000017">
    <property type="protein sequence ID" value="KAJ8450072.1"/>
    <property type="molecule type" value="Genomic_DNA"/>
</dbReference>
<comment type="caution">
    <text evidence="9">The sequence shown here is derived from an EMBL/GenBank/DDBJ whole genome shotgun (WGS) entry which is preliminary data.</text>
</comment>
<feature type="compositionally biased region" description="Polar residues" evidence="6">
    <location>
        <begin position="50"/>
        <end position="62"/>
    </location>
</feature>
<evidence type="ECO:0000256" key="3">
    <source>
        <dbReference type="ARBA" id="ARBA00022989"/>
    </source>
</evidence>
<feature type="transmembrane region" description="Helical" evidence="7">
    <location>
        <begin position="520"/>
        <end position="541"/>
    </location>
</feature>
<evidence type="ECO:0000313" key="10">
    <source>
        <dbReference type="Proteomes" id="UP001153076"/>
    </source>
</evidence>
<feature type="coiled-coil region" evidence="5">
    <location>
        <begin position="577"/>
        <end position="614"/>
    </location>
</feature>
<dbReference type="Gene3D" id="2.30.29.30">
    <property type="entry name" value="Pleckstrin-homology domain (PH domain)/Phosphotyrosine-binding domain (PTB)"/>
    <property type="match status" value="1"/>
</dbReference>
<sequence>MAPAVGSPTRVAPSSQTMESSSFSPQRSQSEAGSESSSSDQQPDRIARSLSLSRNGDLQNSASRSEEYRQLFHLPAEEGHMYLFDHYICFYSNIFGYETKKIIPFLDVTSVRRAKTAGIFPNAIEIVAAGRKHFFASFLSRDEAFKLIYDGWSQHGNGLKGLLDHQDSKSETSSQSNGVISVEKLNGVDTPVSELNSDERNLELARSRDTYLPSNQENHIAGVTASKGPEMVEEKQDTLLDTGPSTSSVSVKWNQETQDAPEIPKCYTKVAQAKFPINVERFFNLFFSDDAFVEAFHKKCGDRDLRCTSWSLHDKSRYTREITFQHPIRMYLGAKCGSCKETQKFQVYKNSHLVIETSQEVSDVPYADYFQVEGLWDVQKDGEQSGEGCVLQVYVNVAFSKKTIWKGKIEQATMEECREAYATWIQLAHELLKQKNIEKREGESVEADTLGQEIAGQHEEHSDWLHGNAEPRTVDTITNLEATHEQNGIRLRANLVDASIFRAAAMKFGSFLKRQGNLQLSLVIAFSVILLLMQFSIVVLLSKPQVHIIPQADHMSSQSVGGDQRVDEAMHWVEKRMHLLKDEMLVVEAQLERMRNEHNLLKAQLNDLERLNRQLS</sequence>
<feature type="region of interest" description="Disordered" evidence="6">
    <location>
        <begin position="1"/>
        <end position="62"/>
    </location>
</feature>
<dbReference type="PROSITE" id="PS51778">
    <property type="entry name" value="VAST"/>
    <property type="match status" value="1"/>
</dbReference>
<feature type="domain" description="VASt" evidence="8">
    <location>
        <begin position="266"/>
        <end position="436"/>
    </location>
</feature>
<dbReference type="Pfam" id="PF16016">
    <property type="entry name" value="VASt"/>
    <property type="match status" value="1"/>
</dbReference>
<dbReference type="InterPro" id="IPR031968">
    <property type="entry name" value="VASt"/>
</dbReference>
<protein>
    <recommendedName>
        <fullName evidence="8">VASt domain-containing protein</fullName>
    </recommendedName>
</protein>
<reference evidence="9" key="1">
    <citation type="submission" date="2022-04" db="EMBL/GenBank/DDBJ databases">
        <title>Carnegiea gigantea Genome sequencing and assembly v2.</title>
        <authorList>
            <person name="Copetti D."/>
            <person name="Sanderson M.J."/>
            <person name="Burquez A."/>
            <person name="Wojciechowski M.F."/>
        </authorList>
    </citation>
    <scope>NUCLEOTIDE SEQUENCE</scope>
    <source>
        <strain evidence="9">SGP5-SGP5p</strain>
        <tissue evidence="9">Aerial part</tissue>
    </source>
</reference>